<sequence>MLRNSGSSLLRRAFDSMVHLQVSAFASRHALRMDTREMLSGAEFAAQNVARAYHDSVCGKSAEFVALGERGAIDTRLHRSLTEEIAGILDADNDESDGCVKGAMQQREAMLNMRAAHMSSPAEIDGMHMIIGGLRDRFQGAGMHYAECGSHLTVVSDSADGLWRMDVQQQVLIERGCTVQLRIRFGDGQLAAGASSYLFEAAISSDIWNLDEGVDVEPYFTLVDMDGMLDGNPFWTTAVRVHPLSFIEQ</sequence>
<dbReference type="AlphaFoldDB" id="A0A7S0P289"/>
<evidence type="ECO:0000313" key="1">
    <source>
        <dbReference type="EMBL" id="CAD8548847.1"/>
    </source>
</evidence>
<organism evidence="1">
    <name type="scientific">Calcidiscus leptoporus</name>
    <dbReference type="NCBI Taxonomy" id="127549"/>
    <lineage>
        <taxon>Eukaryota</taxon>
        <taxon>Haptista</taxon>
        <taxon>Haptophyta</taxon>
        <taxon>Prymnesiophyceae</taxon>
        <taxon>Coccolithales</taxon>
        <taxon>Calcidiscaceae</taxon>
        <taxon>Calcidiscus</taxon>
    </lineage>
</organism>
<proteinExistence type="predicted"/>
<reference evidence="1" key="1">
    <citation type="submission" date="2021-01" db="EMBL/GenBank/DDBJ databases">
        <authorList>
            <person name="Corre E."/>
            <person name="Pelletier E."/>
            <person name="Niang G."/>
            <person name="Scheremetjew M."/>
            <person name="Finn R."/>
            <person name="Kale V."/>
            <person name="Holt S."/>
            <person name="Cochrane G."/>
            <person name="Meng A."/>
            <person name="Brown T."/>
            <person name="Cohen L."/>
        </authorList>
    </citation>
    <scope>NUCLEOTIDE SEQUENCE</scope>
    <source>
        <strain evidence="1">RCC1130</strain>
    </source>
</reference>
<accession>A0A7S0P289</accession>
<dbReference type="EMBL" id="HBER01048111">
    <property type="protein sequence ID" value="CAD8548847.1"/>
    <property type="molecule type" value="Transcribed_RNA"/>
</dbReference>
<protein>
    <submittedName>
        <fullName evidence="1">Uncharacterized protein</fullName>
    </submittedName>
</protein>
<gene>
    <name evidence="1" type="ORF">CLEP1334_LOCUS24137</name>
</gene>
<name>A0A7S0P289_9EUKA</name>